<gene>
    <name evidence="3" type="primary">LOC110980668</name>
</gene>
<evidence type="ECO:0000313" key="3">
    <source>
        <dbReference type="RefSeq" id="XP_022093253.1"/>
    </source>
</evidence>
<evidence type="ECO:0000313" key="2">
    <source>
        <dbReference type="Proteomes" id="UP000694845"/>
    </source>
</evidence>
<dbReference type="Proteomes" id="UP000694845">
    <property type="component" value="Unplaced"/>
</dbReference>
<dbReference type="PANTHER" id="PTHR12463:SF0">
    <property type="entry name" value="ALPHA-KETOGLUTARATE-DEPENDENT DIOXYGENASE ALKB HOMOLOG 4"/>
    <property type="match status" value="1"/>
</dbReference>
<accession>A0A8B7YJ30</accession>
<dbReference type="OMA" id="MCNLEYE"/>
<name>A0A8B7YJ30_ACAPL</name>
<evidence type="ECO:0000256" key="1">
    <source>
        <dbReference type="ARBA" id="ARBA00001954"/>
    </source>
</evidence>
<dbReference type="InterPro" id="IPR037151">
    <property type="entry name" value="AlkB-like_sf"/>
</dbReference>
<organism evidence="2 3">
    <name type="scientific">Acanthaster planci</name>
    <name type="common">Crown-of-thorns starfish</name>
    <dbReference type="NCBI Taxonomy" id="133434"/>
    <lineage>
        <taxon>Eukaryota</taxon>
        <taxon>Metazoa</taxon>
        <taxon>Echinodermata</taxon>
        <taxon>Eleutherozoa</taxon>
        <taxon>Asterozoa</taxon>
        <taxon>Asteroidea</taxon>
        <taxon>Valvatacea</taxon>
        <taxon>Valvatida</taxon>
        <taxon>Acanthasteridae</taxon>
        <taxon>Acanthaster</taxon>
    </lineage>
</organism>
<dbReference type="GO" id="GO:0032451">
    <property type="term" value="F:demethylase activity"/>
    <property type="evidence" value="ECO:0007669"/>
    <property type="project" value="TreeGrafter"/>
</dbReference>
<dbReference type="FunFam" id="2.60.120.590:FF:000019">
    <property type="entry name" value="DNA N6-methyl adenine demethylase"/>
    <property type="match status" value="1"/>
</dbReference>
<dbReference type="InterPro" id="IPR032857">
    <property type="entry name" value="ALKBH4"/>
</dbReference>
<dbReference type="RefSeq" id="XP_022093253.1">
    <property type="nucleotide sequence ID" value="XM_022237561.1"/>
</dbReference>
<keyword evidence="2" id="KW-1185">Reference proteome</keyword>
<comment type="cofactor">
    <cofactor evidence="1">
        <name>Fe(2+)</name>
        <dbReference type="ChEBI" id="CHEBI:29033"/>
    </cofactor>
</comment>
<dbReference type="Gene3D" id="2.60.120.590">
    <property type="entry name" value="Alpha-ketoglutarate-dependent dioxygenase AlkB-like"/>
    <property type="match status" value="1"/>
</dbReference>
<dbReference type="GeneID" id="110980668"/>
<dbReference type="KEGG" id="aplc:110980668"/>
<sequence>MGATSCDHTGRTLEFPGVTVIPDFISKEEEAEAVKTIDVSPWKPSQSGRMKQDYGPKVNFKRRKLKKAGFTGLPSFIKAFVDRMNELDSLCNFIPVELCNLDYRPDRGSAIDPHLDDSWLWGERLVTINLLSGTYLDMTPVRHHTPRNEDARIAVRIPLHPRSLLILSGPARYQWNHGIQRGAIADRRIAMTLRELTEEFLVGGAQEDIGREVLSIAATYAGTIVP</sequence>
<dbReference type="AlphaFoldDB" id="A0A8B7YJ30"/>
<proteinExistence type="predicted"/>
<dbReference type="SUPFAM" id="SSF51197">
    <property type="entry name" value="Clavaminate synthase-like"/>
    <property type="match status" value="1"/>
</dbReference>
<protein>
    <submittedName>
        <fullName evidence="3">Alpha-ketoglutarate-dependent dioxygenase alkB homolog 4-like</fullName>
    </submittedName>
</protein>
<dbReference type="PANTHER" id="PTHR12463">
    <property type="entry name" value="OXYGENASE-RELATED"/>
    <property type="match status" value="1"/>
</dbReference>
<reference evidence="3" key="1">
    <citation type="submission" date="2025-08" db="UniProtKB">
        <authorList>
            <consortium name="RefSeq"/>
        </authorList>
    </citation>
    <scope>IDENTIFICATION</scope>
</reference>
<dbReference type="GO" id="GO:0070988">
    <property type="term" value="P:demethylation"/>
    <property type="evidence" value="ECO:0007669"/>
    <property type="project" value="InterPro"/>
</dbReference>
<dbReference type="OrthoDB" id="442860at2759"/>
<dbReference type="GO" id="GO:0016491">
    <property type="term" value="F:oxidoreductase activity"/>
    <property type="evidence" value="ECO:0007669"/>
    <property type="project" value="TreeGrafter"/>
</dbReference>